<keyword evidence="12" id="KW-0540">Nuclease</keyword>
<dbReference type="PANTHER" id="PTHR11070:SF45">
    <property type="entry name" value="DNA 3'-5' HELICASE"/>
    <property type="match status" value="1"/>
</dbReference>
<dbReference type="GO" id="GO:0004527">
    <property type="term" value="F:exonuclease activity"/>
    <property type="evidence" value="ECO:0007669"/>
    <property type="project" value="UniProtKB-KW"/>
</dbReference>
<evidence type="ECO:0000256" key="9">
    <source>
        <dbReference type="PROSITE-ProRule" id="PRU00560"/>
    </source>
</evidence>
<comment type="catalytic activity">
    <reaction evidence="6">
        <text>Couples ATP hydrolysis with the unwinding of duplex DNA by translocating in the 3'-5' direction.</text>
        <dbReference type="EC" id="5.6.2.4"/>
    </reaction>
</comment>
<sequence length="756" mass="83726">MVILASRKNKLDGSVERAVFKFLHKLQLDDTVPGLHIEPMVKARDRRARTGRVNDQWRAVLFKLESKQDSHYVYIGTFPHDEAIRIARTHELKMNTVLGVPEVQQYHDRPQSKNAPGAGVTWQVSQTSSPQESENQGPDIAAHSTLLPGKLAELPEWTNQLPESWVIGDLVSRAGLDHDLARKALEANTESELNSLINDAPEAQGLVLLELANGRDLDEVMRELGLAAMHIDVNEDEQLIRTLTSSSTPGFVFVGDNPQELKDAIESMNIDRWRVFLHPEQRTYVEKSTSGPFRLSGGAGTGKTVVLIHRARHLTHENSRTRVVLTTFTRELAAALQQQLRKLDKSVPQVELGQTGVSVLGIDQIAAQMVSDASPAELRVAVTAVLGAGENSLAGGRISDTREQFEGAVDLACPDLPEELLHPSFLNQEYISVVLANGVVDEAGYSIASRRGRGTALNQSSRKELWKVFAQFRKANLLENKATYPEVAAIAAKILQERAARGEKLPADRVLVDEAQDLHASHWALLRALVKPGTDDLFIAEDSHQRIYGEKVTLSRFGINIVGRSRRLRLNYRTTAENLAFAVGVLSGAEYDDMEDASEDTSEYRSVRSGPKPTLVQAESIADEVHAAAIHIRRWIDEENVDPKAIGVMVRSNKVRKVVSRELRESDVLNSCIDMSSGRGAIDVLTMHNAKGMEFERAIVMGVGSEELPAAWMLGGMPENEQRDLRLRERSLFYVAATRARDELVVTWSGEASEYV</sequence>
<dbReference type="InterPro" id="IPR014016">
    <property type="entry name" value="UvrD-like_ATP-bd"/>
</dbReference>
<evidence type="ECO:0000256" key="4">
    <source>
        <dbReference type="ARBA" id="ARBA00022840"/>
    </source>
</evidence>
<keyword evidence="13" id="KW-1185">Reference proteome</keyword>
<gene>
    <name evidence="12" type="ORF">P8192_03450</name>
</gene>
<evidence type="ECO:0000256" key="8">
    <source>
        <dbReference type="ARBA" id="ARBA00048988"/>
    </source>
</evidence>
<evidence type="ECO:0000256" key="2">
    <source>
        <dbReference type="ARBA" id="ARBA00022801"/>
    </source>
</evidence>
<comment type="catalytic activity">
    <reaction evidence="8">
        <text>ATP + H2O = ADP + phosphate + H(+)</text>
        <dbReference type="Rhea" id="RHEA:13065"/>
        <dbReference type="ChEBI" id="CHEBI:15377"/>
        <dbReference type="ChEBI" id="CHEBI:15378"/>
        <dbReference type="ChEBI" id="CHEBI:30616"/>
        <dbReference type="ChEBI" id="CHEBI:43474"/>
        <dbReference type="ChEBI" id="CHEBI:456216"/>
        <dbReference type="EC" id="5.6.2.4"/>
    </reaction>
</comment>
<keyword evidence="2 9" id="KW-0378">Hydrolase</keyword>
<organism evidence="12 13">
    <name type="scientific">Citricoccus muralis</name>
    <dbReference type="NCBI Taxonomy" id="169134"/>
    <lineage>
        <taxon>Bacteria</taxon>
        <taxon>Bacillati</taxon>
        <taxon>Actinomycetota</taxon>
        <taxon>Actinomycetes</taxon>
        <taxon>Micrococcales</taxon>
        <taxon>Micrococcaceae</taxon>
        <taxon>Citricoccus</taxon>
    </lineage>
</organism>
<keyword evidence="12" id="KW-0269">Exonuclease</keyword>
<dbReference type="InterPro" id="IPR000212">
    <property type="entry name" value="DNA_helicase_UvrD/REP"/>
</dbReference>
<feature type="domain" description="UvrD-like helicase ATP-binding" evidence="11">
    <location>
        <begin position="276"/>
        <end position="582"/>
    </location>
</feature>
<evidence type="ECO:0000256" key="5">
    <source>
        <dbReference type="ARBA" id="ARBA00023235"/>
    </source>
</evidence>
<dbReference type="Proteomes" id="UP001219037">
    <property type="component" value="Chromosome"/>
</dbReference>
<evidence type="ECO:0000256" key="1">
    <source>
        <dbReference type="ARBA" id="ARBA00022741"/>
    </source>
</evidence>
<proteinExistence type="predicted"/>
<keyword evidence="4 9" id="KW-0067">ATP-binding</keyword>
<dbReference type="SUPFAM" id="SSF52540">
    <property type="entry name" value="P-loop containing nucleoside triphosphate hydrolases"/>
    <property type="match status" value="1"/>
</dbReference>
<feature type="compositionally biased region" description="Polar residues" evidence="10">
    <location>
        <begin position="122"/>
        <end position="136"/>
    </location>
</feature>
<keyword evidence="3 9" id="KW-0347">Helicase</keyword>
<accession>A0ABY8H984</accession>
<dbReference type="EC" id="5.6.2.4" evidence="7"/>
<dbReference type="PANTHER" id="PTHR11070">
    <property type="entry name" value="UVRD / RECB / PCRA DNA HELICASE FAMILY MEMBER"/>
    <property type="match status" value="1"/>
</dbReference>
<evidence type="ECO:0000256" key="10">
    <source>
        <dbReference type="SAM" id="MobiDB-lite"/>
    </source>
</evidence>
<evidence type="ECO:0000313" key="12">
    <source>
        <dbReference type="EMBL" id="WFP17193.1"/>
    </source>
</evidence>
<protein>
    <recommendedName>
        <fullName evidence="7">DNA 3'-5' helicase</fullName>
        <ecNumber evidence="7">5.6.2.4</ecNumber>
    </recommendedName>
</protein>
<dbReference type="Gene3D" id="3.40.50.300">
    <property type="entry name" value="P-loop containing nucleotide triphosphate hydrolases"/>
    <property type="match status" value="2"/>
</dbReference>
<dbReference type="Pfam" id="PF00580">
    <property type="entry name" value="UvrD-helicase"/>
    <property type="match status" value="1"/>
</dbReference>
<dbReference type="InterPro" id="IPR027417">
    <property type="entry name" value="P-loop_NTPase"/>
</dbReference>
<evidence type="ECO:0000259" key="11">
    <source>
        <dbReference type="PROSITE" id="PS51198"/>
    </source>
</evidence>
<keyword evidence="5" id="KW-0413">Isomerase</keyword>
<evidence type="ECO:0000313" key="13">
    <source>
        <dbReference type="Proteomes" id="UP001219037"/>
    </source>
</evidence>
<dbReference type="EMBL" id="CP121252">
    <property type="protein sequence ID" value="WFP17193.1"/>
    <property type="molecule type" value="Genomic_DNA"/>
</dbReference>
<reference evidence="12 13" key="1">
    <citation type="submission" date="2023-04" db="EMBL/GenBank/DDBJ databases">
        <title>Funneling lignin-derived compounds into biodiesel using alkali-halophilic Citricoccus sp. P2.</title>
        <authorList>
            <person name="Luo C.-B."/>
        </authorList>
    </citation>
    <scope>NUCLEOTIDE SEQUENCE [LARGE SCALE GENOMIC DNA]</scope>
    <source>
        <strain evidence="12 13">P2</strain>
    </source>
</reference>
<evidence type="ECO:0000256" key="3">
    <source>
        <dbReference type="ARBA" id="ARBA00022806"/>
    </source>
</evidence>
<name>A0ABY8H984_9MICC</name>
<dbReference type="Pfam" id="PF13361">
    <property type="entry name" value="UvrD_C"/>
    <property type="match status" value="1"/>
</dbReference>
<feature type="binding site" evidence="9">
    <location>
        <begin position="297"/>
        <end position="304"/>
    </location>
    <ligand>
        <name>ATP</name>
        <dbReference type="ChEBI" id="CHEBI:30616"/>
    </ligand>
</feature>
<dbReference type="RefSeq" id="WP_278158532.1">
    <property type="nucleotide sequence ID" value="NZ_CP121252.1"/>
</dbReference>
<evidence type="ECO:0000256" key="6">
    <source>
        <dbReference type="ARBA" id="ARBA00034617"/>
    </source>
</evidence>
<keyword evidence="1 9" id="KW-0547">Nucleotide-binding</keyword>
<dbReference type="InterPro" id="IPR014017">
    <property type="entry name" value="DNA_helicase_UvrD-like_C"/>
</dbReference>
<feature type="region of interest" description="Disordered" evidence="10">
    <location>
        <begin position="107"/>
        <end position="142"/>
    </location>
</feature>
<dbReference type="PROSITE" id="PS51198">
    <property type="entry name" value="UVRD_HELICASE_ATP_BIND"/>
    <property type="match status" value="1"/>
</dbReference>
<evidence type="ECO:0000256" key="7">
    <source>
        <dbReference type="ARBA" id="ARBA00034808"/>
    </source>
</evidence>